<feature type="region of interest" description="Disordered" evidence="1">
    <location>
        <begin position="30"/>
        <end position="62"/>
    </location>
</feature>
<dbReference type="Proteomes" id="UP000316079">
    <property type="component" value="Unassembled WGS sequence"/>
</dbReference>
<dbReference type="OrthoDB" id="26679at2759"/>
<feature type="compositionally biased region" description="Basic and acidic residues" evidence="1">
    <location>
        <begin position="353"/>
        <end position="362"/>
    </location>
</feature>
<reference evidence="3 4" key="1">
    <citation type="journal article" date="2019" name="Sci. Data">
        <title>Hybrid genome assembly and annotation of Danionella translucida.</title>
        <authorList>
            <person name="Kadobianskyi M."/>
            <person name="Schulze L."/>
            <person name="Schuelke M."/>
            <person name="Judkewitz B."/>
        </authorList>
    </citation>
    <scope>NUCLEOTIDE SEQUENCE [LARGE SCALE GENOMIC DNA]</scope>
    <source>
        <strain evidence="3 4">Bolton</strain>
    </source>
</reference>
<feature type="compositionally biased region" description="Basic and acidic residues" evidence="1">
    <location>
        <begin position="408"/>
        <end position="437"/>
    </location>
</feature>
<dbReference type="InterPro" id="IPR018392">
    <property type="entry name" value="LysM"/>
</dbReference>
<feature type="compositionally biased region" description="Basic and acidic residues" evidence="1">
    <location>
        <begin position="47"/>
        <end position="59"/>
    </location>
</feature>
<feature type="region of interest" description="Disordered" evidence="1">
    <location>
        <begin position="120"/>
        <end position="161"/>
    </location>
</feature>
<evidence type="ECO:0000256" key="1">
    <source>
        <dbReference type="SAM" id="MobiDB-lite"/>
    </source>
</evidence>
<protein>
    <recommendedName>
        <fullName evidence="2">LysM domain-containing protein</fullName>
    </recommendedName>
</protein>
<dbReference type="PROSITE" id="PS51782">
    <property type="entry name" value="LYSM"/>
    <property type="match status" value="1"/>
</dbReference>
<gene>
    <name evidence="3" type="ORF">DNTS_021475</name>
</gene>
<feature type="compositionally biased region" description="Basic and acidic residues" evidence="1">
    <location>
        <begin position="307"/>
        <end position="324"/>
    </location>
</feature>
<organism evidence="3 4">
    <name type="scientific">Danionella cerebrum</name>
    <dbReference type="NCBI Taxonomy" id="2873325"/>
    <lineage>
        <taxon>Eukaryota</taxon>
        <taxon>Metazoa</taxon>
        <taxon>Chordata</taxon>
        <taxon>Craniata</taxon>
        <taxon>Vertebrata</taxon>
        <taxon>Euteleostomi</taxon>
        <taxon>Actinopterygii</taxon>
        <taxon>Neopterygii</taxon>
        <taxon>Teleostei</taxon>
        <taxon>Ostariophysi</taxon>
        <taxon>Cypriniformes</taxon>
        <taxon>Danionidae</taxon>
        <taxon>Danioninae</taxon>
        <taxon>Danionella</taxon>
    </lineage>
</organism>
<evidence type="ECO:0000259" key="2">
    <source>
        <dbReference type="PROSITE" id="PS51782"/>
    </source>
</evidence>
<accession>A0A553R040</accession>
<feature type="region of interest" description="Disordered" evidence="1">
    <location>
        <begin position="270"/>
        <end position="483"/>
    </location>
</feature>
<keyword evidence="4" id="KW-1185">Reference proteome</keyword>
<dbReference type="SMART" id="SM00257">
    <property type="entry name" value="LysM"/>
    <property type="match status" value="1"/>
</dbReference>
<feature type="compositionally biased region" description="Polar residues" evidence="1">
    <location>
        <begin position="283"/>
        <end position="294"/>
    </location>
</feature>
<sequence>MEYIQSFRDAIAGKIWPVTVREIQFRDFSDAETPPESVSGAPSADTGQKKTPEKKDARRMSFQRPKGTIEYSVESRDTLNSIALKFDTTPNELVQLNKLFSRNVVPGQVLYVRDPEYVSSAGSSPSISPSSPLSPTLSEVDLEKTSTDSNGPPRPDAPAAPVFSALRSSRVVSSTSEEEEALTEKFLKINCKYVTDGKGVVSGVLLVTPNNIMFDPHRTDPLVLERGCEEYGIMCPLDEVQSAAVYKEITDSKIRDSVPPDLELMFSSSSSHADQYLREPRDSASTAPRSTDGSFSEDVFTESELSPIREEHQSTEELQQDDKSSGASSQSVQTLLQETQAGGGRLQEEDKEEERRKKKPEDGEPAIDTAQPKASTSSSQEQPNSDTSRENQQTAHCQPEGDTPSEETSGRETSPDRAKLSRTGTRDSETDVEELRKICMSHTMQQAKEQRDSVQQAQRDGVQQQTSDHPRLSSNEGSVVSKERQRSHKFLCLRVGKAMKKTFVSNASASMQQYAQRDRKHEYWFAVPQERSDHLYVFFIQWSPDVFGDGLGSISRDPGFIVVKKIEDSQTNEEQQTEEISAKEWEVSGFILSVFLHFTYLHPPCVVRAPSSMCFFF</sequence>
<feature type="compositionally biased region" description="Low complexity" evidence="1">
    <location>
        <begin position="455"/>
        <end position="465"/>
    </location>
</feature>
<feature type="domain" description="LysM" evidence="2">
    <location>
        <begin position="69"/>
        <end position="112"/>
    </location>
</feature>
<comment type="caution">
    <text evidence="3">The sequence shown here is derived from an EMBL/GenBank/DDBJ whole genome shotgun (WGS) entry which is preliminary data.</text>
</comment>
<proteinExistence type="predicted"/>
<dbReference type="EMBL" id="SRMA01025356">
    <property type="protein sequence ID" value="TRY95549.1"/>
    <property type="molecule type" value="Genomic_DNA"/>
</dbReference>
<dbReference type="Gene3D" id="3.10.350.10">
    <property type="entry name" value="LysM domain"/>
    <property type="match status" value="1"/>
</dbReference>
<feature type="compositionally biased region" description="Polar residues" evidence="1">
    <location>
        <begin position="372"/>
        <end position="396"/>
    </location>
</feature>
<dbReference type="Pfam" id="PF01476">
    <property type="entry name" value="LysM"/>
    <property type="match status" value="1"/>
</dbReference>
<dbReference type="AlphaFoldDB" id="A0A553R040"/>
<dbReference type="InterPro" id="IPR036779">
    <property type="entry name" value="LysM_dom_sf"/>
</dbReference>
<evidence type="ECO:0000313" key="3">
    <source>
        <dbReference type="EMBL" id="TRY95549.1"/>
    </source>
</evidence>
<evidence type="ECO:0000313" key="4">
    <source>
        <dbReference type="Proteomes" id="UP000316079"/>
    </source>
</evidence>
<feature type="compositionally biased region" description="Low complexity" evidence="1">
    <location>
        <begin position="120"/>
        <end position="138"/>
    </location>
</feature>
<feature type="compositionally biased region" description="Polar residues" evidence="1">
    <location>
        <begin position="325"/>
        <end position="340"/>
    </location>
</feature>
<dbReference type="CDD" id="cd00118">
    <property type="entry name" value="LysM"/>
    <property type="match status" value="1"/>
</dbReference>
<dbReference type="SUPFAM" id="SSF54106">
    <property type="entry name" value="LysM domain"/>
    <property type="match status" value="1"/>
</dbReference>
<name>A0A553R040_9TELE</name>